<evidence type="ECO:0000313" key="2">
    <source>
        <dbReference type="EMBL" id="CAB4555624.1"/>
    </source>
</evidence>
<name>A0A6J6CX10_9ZZZZ</name>
<dbReference type="AlphaFoldDB" id="A0A6J6CX10"/>
<organism evidence="2">
    <name type="scientific">freshwater metagenome</name>
    <dbReference type="NCBI Taxonomy" id="449393"/>
    <lineage>
        <taxon>unclassified sequences</taxon>
        <taxon>metagenomes</taxon>
        <taxon>ecological metagenomes</taxon>
    </lineage>
</organism>
<dbReference type="InterPro" id="IPR054262">
    <property type="entry name" value="DUF6993"/>
</dbReference>
<gene>
    <name evidence="2" type="ORF">UFOPK1581_00454</name>
</gene>
<reference evidence="2" key="1">
    <citation type="submission" date="2020-05" db="EMBL/GenBank/DDBJ databases">
        <authorList>
            <person name="Chiriac C."/>
            <person name="Salcher M."/>
            <person name="Ghai R."/>
            <person name="Kavagutti S V."/>
        </authorList>
    </citation>
    <scope>NUCLEOTIDE SEQUENCE</scope>
</reference>
<evidence type="ECO:0000259" key="1">
    <source>
        <dbReference type="Pfam" id="PF22504"/>
    </source>
</evidence>
<accession>A0A6J6CX10</accession>
<proteinExistence type="predicted"/>
<protein>
    <submittedName>
        <fullName evidence="2">Unannotated protein</fullName>
    </submittedName>
</protein>
<sequence length="152" mass="15622">MRIKPALCAFATVLALSLAVSGCASLPVTNAEDSGQPSASEGANFKFYPGGSASRNLDVFRNVLEVNGAGTQSFDLRAAVSELVDTGFDIDSITHTAAKTNTGEIADSVSLAISFNGECLIGQFSKSWLTVTTAAPTASGCLIGDVEQAKLD</sequence>
<dbReference type="Pfam" id="PF22504">
    <property type="entry name" value="DUF6993"/>
    <property type="match status" value="1"/>
</dbReference>
<dbReference type="EMBL" id="CAEZTB010000059">
    <property type="protein sequence ID" value="CAB4555624.1"/>
    <property type="molecule type" value="Genomic_DNA"/>
</dbReference>
<feature type="domain" description="DUF6993" evidence="1">
    <location>
        <begin position="70"/>
        <end position="145"/>
    </location>
</feature>
<dbReference type="PROSITE" id="PS51257">
    <property type="entry name" value="PROKAR_LIPOPROTEIN"/>
    <property type="match status" value="1"/>
</dbReference>